<protein>
    <submittedName>
        <fullName evidence="2">Uncharacterized protein</fullName>
    </submittedName>
</protein>
<dbReference type="Proteomes" id="UP000076798">
    <property type="component" value="Unassembled WGS sequence"/>
</dbReference>
<name>A0A165XJZ4_9AGAM</name>
<accession>A0A165XJZ4</accession>
<evidence type="ECO:0000313" key="2">
    <source>
        <dbReference type="EMBL" id="KZT32268.1"/>
    </source>
</evidence>
<dbReference type="EMBL" id="KV428359">
    <property type="protein sequence ID" value="KZT32268.1"/>
    <property type="molecule type" value="Genomic_DNA"/>
</dbReference>
<gene>
    <name evidence="2" type="ORF">SISSUDRAFT_1055746</name>
</gene>
<dbReference type="AlphaFoldDB" id="A0A165XJZ4"/>
<keyword evidence="3" id="KW-1185">Reference proteome</keyword>
<evidence type="ECO:0000313" key="3">
    <source>
        <dbReference type="Proteomes" id="UP000076798"/>
    </source>
</evidence>
<sequence length="65" mass="6923">MSQSTVGQLDVLHPSASSSLGPQTLAQYPFFGLLQHAPNQVRLPALSLNFVCQIVLANNQSMAQG</sequence>
<organism evidence="2 3">
    <name type="scientific">Sistotremastrum suecicum HHB10207 ss-3</name>
    <dbReference type="NCBI Taxonomy" id="1314776"/>
    <lineage>
        <taxon>Eukaryota</taxon>
        <taxon>Fungi</taxon>
        <taxon>Dikarya</taxon>
        <taxon>Basidiomycota</taxon>
        <taxon>Agaricomycotina</taxon>
        <taxon>Agaricomycetes</taxon>
        <taxon>Sistotremastrales</taxon>
        <taxon>Sistotremastraceae</taxon>
        <taxon>Sistotremastrum</taxon>
    </lineage>
</organism>
<reference evidence="2 3" key="1">
    <citation type="journal article" date="2016" name="Mol. Biol. Evol.">
        <title>Comparative Genomics of Early-Diverging Mushroom-Forming Fungi Provides Insights into the Origins of Lignocellulose Decay Capabilities.</title>
        <authorList>
            <person name="Nagy L.G."/>
            <person name="Riley R."/>
            <person name="Tritt A."/>
            <person name="Adam C."/>
            <person name="Daum C."/>
            <person name="Floudas D."/>
            <person name="Sun H."/>
            <person name="Yadav J.S."/>
            <person name="Pangilinan J."/>
            <person name="Larsson K.H."/>
            <person name="Matsuura K."/>
            <person name="Barry K."/>
            <person name="Labutti K."/>
            <person name="Kuo R."/>
            <person name="Ohm R.A."/>
            <person name="Bhattacharya S.S."/>
            <person name="Shirouzu T."/>
            <person name="Yoshinaga Y."/>
            <person name="Martin F.M."/>
            <person name="Grigoriev I.V."/>
            <person name="Hibbett D.S."/>
        </authorList>
    </citation>
    <scope>NUCLEOTIDE SEQUENCE [LARGE SCALE GENOMIC DNA]</scope>
    <source>
        <strain evidence="2 3">HHB10207 ss-3</strain>
    </source>
</reference>
<proteinExistence type="predicted"/>
<feature type="region of interest" description="Disordered" evidence="1">
    <location>
        <begin position="1"/>
        <end position="21"/>
    </location>
</feature>
<evidence type="ECO:0000256" key="1">
    <source>
        <dbReference type="SAM" id="MobiDB-lite"/>
    </source>
</evidence>